<comment type="caution">
    <text evidence="1">The sequence shown here is derived from an EMBL/GenBank/DDBJ whole genome shotgun (WGS) entry which is preliminary data.</text>
</comment>
<accession>A0ACC1TSK7</accession>
<evidence type="ECO:0000313" key="2">
    <source>
        <dbReference type="Proteomes" id="UP001163835"/>
    </source>
</evidence>
<proteinExistence type="predicted"/>
<reference evidence="1" key="1">
    <citation type="submission" date="2022-09" db="EMBL/GenBank/DDBJ databases">
        <title>A Global Phylogenomic Analysis of the Shiitake Genus Lentinula.</title>
        <authorList>
            <consortium name="DOE Joint Genome Institute"/>
            <person name="Sierra-Patev S."/>
            <person name="Min B."/>
            <person name="Naranjo-Ortiz M."/>
            <person name="Looney B."/>
            <person name="Konkel Z."/>
            <person name="Slot J.C."/>
            <person name="Sakamoto Y."/>
            <person name="Steenwyk J.L."/>
            <person name="Rokas A."/>
            <person name="Carro J."/>
            <person name="Camarero S."/>
            <person name="Ferreira P."/>
            <person name="Molpeceres G."/>
            <person name="Ruiz-Duenas F.J."/>
            <person name="Serrano A."/>
            <person name="Henrissat B."/>
            <person name="Drula E."/>
            <person name="Hughes K.W."/>
            <person name="Mata J.L."/>
            <person name="Ishikawa N.K."/>
            <person name="Vargas-Isla R."/>
            <person name="Ushijima S."/>
            <person name="Smith C.A."/>
            <person name="Ahrendt S."/>
            <person name="Andreopoulos W."/>
            <person name="He G."/>
            <person name="Labutti K."/>
            <person name="Lipzen A."/>
            <person name="Ng V."/>
            <person name="Riley R."/>
            <person name="Sandor L."/>
            <person name="Barry K."/>
            <person name="Martinez A.T."/>
            <person name="Xiao Y."/>
            <person name="Gibbons J.G."/>
            <person name="Terashima K."/>
            <person name="Grigoriev I.V."/>
            <person name="Hibbett D.S."/>
        </authorList>
    </citation>
    <scope>NUCLEOTIDE SEQUENCE</scope>
    <source>
        <strain evidence="1">TMI1499</strain>
    </source>
</reference>
<keyword evidence="2" id="KW-1185">Reference proteome</keyword>
<organism evidence="1 2">
    <name type="scientific">Lentinula aff. lateritia</name>
    <dbReference type="NCBI Taxonomy" id="2804960"/>
    <lineage>
        <taxon>Eukaryota</taxon>
        <taxon>Fungi</taxon>
        <taxon>Dikarya</taxon>
        <taxon>Basidiomycota</taxon>
        <taxon>Agaricomycotina</taxon>
        <taxon>Agaricomycetes</taxon>
        <taxon>Agaricomycetidae</taxon>
        <taxon>Agaricales</taxon>
        <taxon>Marasmiineae</taxon>
        <taxon>Omphalotaceae</taxon>
        <taxon>Lentinula</taxon>
    </lineage>
</organism>
<dbReference type="EMBL" id="MU795293">
    <property type="protein sequence ID" value="KAJ3807571.1"/>
    <property type="molecule type" value="Genomic_DNA"/>
</dbReference>
<dbReference type="Proteomes" id="UP001163835">
    <property type="component" value="Unassembled WGS sequence"/>
</dbReference>
<sequence>MPVRSVSTSVLLPHHAASNTDLNDVASKLDQLERLAQDIEKANGKASHFVVADAVMNQETEVEEMVNAVSKMLGELNVD</sequence>
<evidence type="ECO:0000313" key="1">
    <source>
        <dbReference type="EMBL" id="KAJ3807571.1"/>
    </source>
</evidence>
<gene>
    <name evidence="1" type="ORF">F5876DRAFT_79576</name>
</gene>
<protein>
    <submittedName>
        <fullName evidence="1">Uncharacterized protein</fullName>
    </submittedName>
</protein>
<name>A0ACC1TSK7_9AGAR</name>